<evidence type="ECO:0000256" key="1">
    <source>
        <dbReference type="SAM" id="MobiDB-lite"/>
    </source>
</evidence>
<evidence type="ECO:0000313" key="4">
    <source>
        <dbReference type="Proteomes" id="UP001157161"/>
    </source>
</evidence>
<reference evidence="3" key="1">
    <citation type="journal article" date="2014" name="Int. J. Syst. Evol. Microbiol.">
        <title>Complete genome sequence of Corynebacterium casei LMG S-19264T (=DSM 44701T), isolated from a smear-ripened cheese.</title>
        <authorList>
            <consortium name="US DOE Joint Genome Institute (JGI-PGF)"/>
            <person name="Walter F."/>
            <person name="Albersmeier A."/>
            <person name="Kalinowski J."/>
            <person name="Ruckert C."/>
        </authorList>
    </citation>
    <scope>NUCLEOTIDE SEQUENCE</scope>
    <source>
        <strain evidence="3">NBRC 112290</strain>
    </source>
</reference>
<organism evidence="3 4">
    <name type="scientific">Litorihabitans aurantiacus</name>
    <dbReference type="NCBI Taxonomy" id="1930061"/>
    <lineage>
        <taxon>Bacteria</taxon>
        <taxon>Bacillati</taxon>
        <taxon>Actinomycetota</taxon>
        <taxon>Actinomycetes</taxon>
        <taxon>Micrococcales</taxon>
        <taxon>Beutenbergiaceae</taxon>
        <taxon>Litorihabitans</taxon>
    </lineage>
</organism>
<dbReference type="AlphaFoldDB" id="A0AA37UNV3"/>
<sequence>MVVLLDPPLWPAHGTLWSHLVSDTSIAELHAFAVAAGVPARSFDLDHYDVPASRHAELVRAGAVAVDAGTLVRRLRASGLRRTERSRSDSAAHLRAVWADMKPGDADADRWSAVGSELLARWGEKGRLHHDRTHLREVLDAVDLLVADGALDAEGAAANDGAAGRNGAARGEGPASGDGTRASAPPVAVRVVAVAAWFHDAVHTSGRRRDDPLPAGVTDETASASLARDLLHGLLPGADVAETVRLVLLTQTHRPESGDVAGAVLSDADLSVLGSSPARYADYAAAIRAEYAHVPEDAFRSGRAAILEPLLDGDLFHTPSGRRRWETAARANLTAELARLRA</sequence>
<dbReference type="RefSeq" id="WP_284248963.1">
    <property type="nucleotide sequence ID" value="NZ_BSUM01000001.1"/>
</dbReference>
<dbReference type="Pfam" id="PF13223">
    <property type="entry name" value="DUF4031"/>
    <property type="match status" value="1"/>
</dbReference>
<dbReference type="Proteomes" id="UP001157161">
    <property type="component" value="Unassembled WGS sequence"/>
</dbReference>
<feature type="compositionally biased region" description="Low complexity" evidence="1">
    <location>
        <begin position="157"/>
        <end position="173"/>
    </location>
</feature>
<reference evidence="3" key="2">
    <citation type="submission" date="2023-02" db="EMBL/GenBank/DDBJ databases">
        <authorList>
            <person name="Sun Q."/>
            <person name="Mori K."/>
        </authorList>
    </citation>
    <scope>NUCLEOTIDE SEQUENCE</scope>
    <source>
        <strain evidence="3">NBRC 112290</strain>
    </source>
</reference>
<dbReference type="SUPFAM" id="SSF109604">
    <property type="entry name" value="HD-domain/PDEase-like"/>
    <property type="match status" value="1"/>
</dbReference>
<gene>
    <name evidence="3" type="ORF">GCM10025875_03480</name>
</gene>
<proteinExistence type="predicted"/>
<evidence type="ECO:0000259" key="2">
    <source>
        <dbReference type="Pfam" id="PF13223"/>
    </source>
</evidence>
<evidence type="ECO:0000313" key="3">
    <source>
        <dbReference type="EMBL" id="GMA30356.1"/>
    </source>
</evidence>
<dbReference type="Gene3D" id="1.10.3210.10">
    <property type="entry name" value="Hypothetical protein af1432"/>
    <property type="match status" value="1"/>
</dbReference>
<dbReference type="EMBL" id="BSUM01000001">
    <property type="protein sequence ID" value="GMA30356.1"/>
    <property type="molecule type" value="Genomic_DNA"/>
</dbReference>
<dbReference type="PANTHER" id="PTHR21174:SF0">
    <property type="entry name" value="HD PHOSPHOHYDROLASE FAMILY PROTEIN-RELATED"/>
    <property type="match status" value="1"/>
</dbReference>
<dbReference type="InterPro" id="IPR009218">
    <property type="entry name" value="HD_phosphohydro"/>
</dbReference>
<dbReference type="PANTHER" id="PTHR21174">
    <property type="match status" value="1"/>
</dbReference>
<feature type="domain" description="DUF4031" evidence="2">
    <location>
        <begin position="3"/>
        <end position="77"/>
    </location>
</feature>
<keyword evidence="4" id="KW-1185">Reference proteome</keyword>
<dbReference type="InterPro" id="IPR025109">
    <property type="entry name" value="DUF4031"/>
</dbReference>
<feature type="region of interest" description="Disordered" evidence="1">
    <location>
        <begin position="157"/>
        <end position="183"/>
    </location>
</feature>
<name>A0AA37UNV3_9MICO</name>
<protein>
    <recommendedName>
        <fullName evidence="2">DUF4031 domain-containing protein</fullName>
    </recommendedName>
</protein>
<comment type="caution">
    <text evidence="3">The sequence shown here is derived from an EMBL/GenBank/DDBJ whole genome shotgun (WGS) entry which is preliminary data.</text>
</comment>
<accession>A0AA37UNV3</accession>